<sequence>MRLRLAIYNLEKQRTQISRSLYLCATPPGFVMLRSSSINIPRKSHNEAKRLIKQQKWKSKNPPLHWALDCRCYVTCELYALVNISISRLRDQRRRLAASGPPSGATEKNKKGIKFRLVPLPALGLFSHDATPVREGTTMCDKFTFTTSPGFDDFNGSFKSLSVVLHNTSGISTFVVIFRIPSQRNSFGNRINAKETLYPKPLMGTANQLAMP</sequence>
<organism evidence="1 2">
    <name type="scientific">Caerostris darwini</name>
    <dbReference type="NCBI Taxonomy" id="1538125"/>
    <lineage>
        <taxon>Eukaryota</taxon>
        <taxon>Metazoa</taxon>
        <taxon>Ecdysozoa</taxon>
        <taxon>Arthropoda</taxon>
        <taxon>Chelicerata</taxon>
        <taxon>Arachnida</taxon>
        <taxon>Araneae</taxon>
        <taxon>Araneomorphae</taxon>
        <taxon>Entelegynae</taxon>
        <taxon>Araneoidea</taxon>
        <taxon>Araneidae</taxon>
        <taxon>Caerostris</taxon>
    </lineage>
</organism>
<gene>
    <name evidence="1" type="ORF">CDAR_404691</name>
</gene>
<dbReference type="Proteomes" id="UP001054837">
    <property type="component" value="Unassembled WGS sequence"/>
</dbReference>
<keyword evidence="2" id="KW-1185">Reference proteome</keyword>
<proteinExistence type="predicted"/>
<dbReference type="EMBL" id="BPLQ01010713">
    <property type="protein sequence ID" value="GIY52796.1"/>
    <property type="molecule type" value="Genomic_DNA"/>
</dbReference>
<dbReference type="AlphaFoldDB" id="A0AAV4U4X5"/>
<reference evidence="1 2" key="1">
    <citation type="submission" date="2021-06" db="EMBL/GenBank/DDBJ databases">
        <title>Caerostris darwini draft genome.</title>
        <authorList>
            <person name="Kono N."/>
            <person name="Arakawa K."/>
        </authorList>
    </citation>
    <scope>NUCLEOTIDE SEQUENCE [LARGE SCALE GENOMIC DNA]</scope>
</reference>
<name>A0AAV4U4X5_9ARAC</name>
<accession>A0AAV4U4X5</accession>
<protein>
    <submittedName>
        <fullName evidence="1">Uncharacterized protein</fullName>
    </submittedName>
</protein>
<evidence type="ECO:0000313" key="2">
    <source>
        <dbReference type="Proteomes" id="UP001054837"/>
    </source>
</evidence>
<evidence type="ECO:0000313" key="1">
    <source>
        <dbReference type="EMBL" id="GIY52796.1"/>
    </source>
</evidence>
<comment type="caution">
    <text evidence="1">The sequence shown here is derived from an EMBL/GenBank/DDBJ whole genome shotgun (WGS) entry which is preliminary data.</text>
</comment>